<sequence>MVLTELGPLLVHTKTHTNDRDDLYISTPFGKFSRVLDGAHLQLHRVLLDGWGSFNHSRTMRISKIATENMTLERIRGSYSLDSHDDIIKLELVIQTMIKIMEDATNSDERIVTDVVRSDINELIRQLSPFENRAIERAFVLHVTQRFKKLEKKFWRLYSPERWAKRLQLIEEIIKTKRKKKDETNGAMIITLSEAHRARLFREVERQTPIEFLRMGLITTKLLFAKTADAIHVDVAGYSFAMQLTELRATRRILSKLGIYGVLSSHTKTTADHLSEYILMLAEIFNEFLGIEENQRLSADRWADEALLLALRTFQHKFFFLNVAGPALPISTEGMMEHWMDEGNEDVRWIYDLDAESNTEDDLIAGAQGYRVDFAISRQLFDTIVDIVLEEINMTIQKAISVYGAGVDERRAPPLIEVRPNDAEAAAPPHPAVAEFVSQEFEEPFVDGFMNAFDNLAAQGADNVRLADVLHAMRRRGRDESGEAAEAEAVAQPQEAGESGSAAEAVEVLQEAGESGSAAETGESGSAAEAVEVPQESEESGSAAEASPRETGESGSASEAEASPLVAGESERDAEAVAQPQQVEQSGSVAEASPQEAGESGSAAEAVALPLKVAMSPASRGNGRAAQEPRNDPFIQNFLHVMASAPVAAGAAIDAAQVAANVAAHLRQQQVAAGSRDSTGAGEGSSRDDGGASRSGDADHVVSIRDLPIEVYEELYERLEQAERNNERRRREMRRRERLIDVVGSDRDDSDD</sequence>
<gene>
    <name evidence="2" type="ORF">CBOVIS_LOCUS4521</name>
</gene>
<proteinExistence type="predicted"/>
<keyword evidence="3" id="KW-1185">Reference proteome</keyword>
<evidence type="ECO:0000256" key="1">
    <source>
        <dbReference type="SAM" id="MobiDB-lite"/>
    </source>
</evidence>
<reference evidence="2 3" key="1">
    <citation type="submission" date="2020-04" db="EMBL/GenBank/DDBJ databases">
        <authorList>
            <person name="Laetsch R D."/>
            <person name="Stevens L."/>
            <person name="Kumar S."/>
            <person name="Blaxter L. M."/>
        </authorList>
    </citation>
    <scope>NUCLEOTIDE SEQUENCE [LARGE SCALE GENOMIC DNA]</scope>
</reference>
<feature type="region of interest" description="Disordered" evidence="1">
    <location>
        <begin position="477"/>
        <end position="604"/>
    </location>
</feature>
<evidence type="ECO:0000313" key="3">
    <source>
        <dbReference type="Proteomes" id="UP000494206"/>
    </source>
</evidence>
<dbReference type="AlphaFoldDB" id="A0A8S1EQL4"/>
<feature type="compositionally biased region" description="Low complexity" evidence="1">
    <location>
        <begin position="553"/>
        <end position="563"/>
    </location>
</feature>
<feature type="region of interest" description="Disordered" evidence="1">
    <location>
        <begin position="720"/>
        <end position="752"/>
    </location>
</feature>
<feature type="compositionally biased region" description="Basic and acidic residues" evidence="1">
    <location>
        <begin position="685"/>
        <end position="700"/>
    </location>
</feature>
<evidence type="ECO:0000313" key="2">
    <source>
        <dbReference type="EMBL" id="CAB3401831.1"/>
    </source>
</evidence>
<dbReference type="Proteomes" id="UP000494206">
    <property type="component" value="Unassembled WGS sequence"/>
</dbReference>
<feature type="compositionally biased region" description="Low complexity" evidence="1">
    <location>
        <begin position="576"/>
        <end position="604"/>
    </location>
</feature>
<feature type="compositionally biased region" description="Low complexity" evidence="1">
    <location>
        <begin position="487"/>
        <end position="532"/>
    </location>
</feature>
<comment type="caution">
    <text evidence="2">The sequence shown here is derived from an EMBL/GenBank/DDBJ whole genome shotgun (WGS) entry which is preliminary data.</text>
</comment>
<protein>
    <submittedName>
        <fullName evidence="2">Uncharacterized protein</fullName>
    </submittedName>
</protein>
<accession>A0A8S1EQL4</accession>
<name>A0A8S1EQL4_9PELO</name>
<organism evidence="2 3">
    <name type="scientific">Caenorhabditis bovis</name>
    <dbReference type="NCBI Taxonomy" id="2654633"/>
    <lineage>
        <taxon>Eukaryota</taxon>
        <taxon>Metazoa</taxon>
        <taxon>Ecdysozoa</taxon>
        <taxon>Nematoda</taxon>
        <taxon>Chromadorea</taxon>
        <taxon>Rhabditida</taxon>
        <taxon>Rhabditina</taxon>
        <taxon>Rhabditomorpha</taxon>
        <taxon>Rhabditoidea</taxon>
        <taxon>Rhabditidae</taxon>
        <taxon>Peloderinae</taxon>
        <taxon>Caenorhabditis</taxon>
    </lineage>
</organism>
<feature type="region of interest" description="Disordered" evidence="1">
    <location>
        <begin position="671"/>
        <end position="700"/>
    </location>
</feature>
<dbReference type="EMBL" id="CADEPM010000003">
    <property type="protein sequence ID" value="CAB3401831.1"/>
    <property type="molecule type" value="Genomic_DNA"/>
</dbReference>